<dbReference type="PANTHER" id="PTHR43491:SF1">
    <property type="entry name" value="UDP-N-ACETYL-D-MANNOSAMINE DEHYDROGENASE"/>
    <property type="match status" value="1"/>
</dbReference>
<evidence type="ECO:0000256" key="2">
    <source>
        <dbReference type="ARBA" id="ARBA00023027"/>
    </source>
</evidence>
<dbReference type="InterPro" id="IPR014026">
    <property type="entry name" value="UDP-Glc/GDP-Man_DH_dimer"/>
</dbReference>
<feature type="transmembrane region" description="Helical" evidence="4">
    <location>
        <begin position="14"/>
        <end position="33"/>
    </location>
</feature>
<dbReference type="PIRSF" id="PIRSF500136">
    <property type="entry name" value="UDP_ManNAc_DH"/>
    <property type="match status" value="1"/>
</dbReference>
<dbReference type="PIRSF" id="PIRSF000124">
    <property type="entry name" value="UDPglc_GDPman_dh"/>
    <property type="match status" value="1"/>
</dbReference>
<dbReference type="SMART" id="SM00984">
    <property type="entry name" value="UDPG_MGDP_dh_C"/>
    <property type="match status" value="1"/>
</dbReference>
<dbReference type="GO" id="GO:0000271">
    <property type="term" value="P:polysaccharide biosynthetic process"/>
    <property type="evidence" value="ECO:0007669"/>
    <property type="project" value="InterPro"/>
</dbReference>
<keyword evidence="4" id="KW-1133">Transmembrane helix</keyword>
<dbReference type="NCBIfam" id="TIGR03026">
    <property type="entry name" value="NDP-sugDHase"/>
    <property type="match status" value="1"/>
</dbReference>
<protein>
    <submittedName>
        <fullName evidence="6">UDP-N-acetyl-D-glucosamine dehydrogenase</fullName>
        <ecNumber evidence="6">1.1.1.136</ecNumber>
    </submittedName>
</protein>
<dbReference type="GO" id="GO:0051287">
    <property type="term" value="F:NAD binding"/>
    <property type="evidence" value="ECO:0007669"/>
    <property type="project" value="InterPro"/>
</dbReference>
<dbReference type="GO" id="GO:0016628">
    <property type="term" value="F:oxidoreductase activity, acting on the CH-CH group of donors, NAD or NADP as acceptor"/>
    <property type="evidence" value="ECO:0007669"/>
    <property type="project" value="InterPro"/>
</dbReference>
<dbReference type="InterPro" id="IPR017476">
    <property type="entry name" value="UDP-Glc/GDP-Man"/>
</dbReference>
<reference evidence="6 7" key="1">
    <citation type="journal article" date="2012" name="Extremophiles">
        <title>Thermotomaculum hydrothermale gen. nov., sp. nov., a novel heterotrophic thermophile within the phylum Acidobacteria from a deep-sea hydrothermal vent chimney in the Southern Okinawa Trough.</title>
        <authorList>
            <person name="Izumi H."/>
            <person name="Nunoura T."/>
            <person name="Miyazaki M."/>
            <person name="Mino S."/>
            <person name="Toki T."/>
            <person name="Takai K."/>
            <person name="Sako Y."/>
            <person name="Sawabe T."/>
            <person name="Nakagawa S."/>
        </authorList>
    </citation>
    <scope>NUCLEOTIDE SEQUENCE [LARGE SCALE GENOMIC DNA]</scope>
    <source>
        <strain evidence="6 7">AC55</strain>
    </source>
</reference>
<dbReference type="Pfam" id="PF03720">
    <property type="entry name" value="UDPG_MGDP_dh_C"/>
    <property type="match status" value="1"/>
</dbReference>
<dbReference type="Gene3D" id="3.40.50.720">
    <property type="entry name" value="NAD(P)-binding Rossmann-like Domain"/>
    <property type="match status" value="2"/>
</dbReference>
<feature type="domain" description="UDP-glucose/GDP-mannose dehydrogenase C-terminal" evidence="5">
    <location>
        <begin position="330"/>
        <end position="425"/>
    </location>
</feature>
<dbReference type="AlphaFoldDB" id="A0A7R6SXT1"/>
<evidence type="ECO:0000259" key="5">
    <source>
        <dbReference type="SMART" id="SM00984"/>
    </source>
</evidence>
<keyword evidence="2" id="KW-0520">NAD</keyword>
<evidence type="ECO:0000313" key="7">
    <source>
        <dbReference type="Proteomes" id="UP000595564"/>
    </source>
</evidence>
<evidence type="ECO:0000313" key="6">
    <source>
        <dbReference type="EMBL" id="BBB32129.1"/>
    </source>
</evidence>
<sequence>MINEFLKKIEDKSLKIGVIGLGYVGLPLALAFLKKGFKVYGIDISEVKVEMLNDGISYVQDVSSDDIKKYISNGQFKVSTNYSAISKLDAVSITVPTPLSKSKNPDLSYIKHAVENILKNLKQKPFLIVLESTTYPGTTREFIVEELTKKGMKAGEEIFVAFSPERVDPGNKHYSIENTPKILGGYSENCLKAASTLYQKIIEKIVKVDTLEEAEMAKLLENTFRAVNIALVNELTLMCDRMGINIWNVIKAASTKPYGFMPFYPGPGIGGHCIPLDPEYLLWKGKTVGFYNRFIELAADINANMPRFVVEKTIRILNNFGKPLNRAKILILGVTYKKDVSDLRESPAFDIIKLLNSYNAIVNYSDPFHSKLYFEGEMYSSVELKPENLELFDLAIMITNHSAFNLKEIAENSKAILDTRNAFDGINKENIFKL</sequence>
<dbReference type="GO" id="GO:0047004">
    <property type="term" value="F:UDP-N-acetylglucosamine 6-dehydrogenase activity"/>
    <property type="evidence" value="ECO:0007669"/>
    <property type="project" value="UniProtKB-EC"/>
</dbReference>
<comment type="similarity">
    <text evidence="3">Belongs to the UDP-glucose/GDP-mannose dehydrogenase family.</text>
</comment>
<dbReference type="Pfam" id="PF00984">
    <property type="entry name" value="UDPG_MGDP_dh"/>
    <property type="match status" value="1"/>
</dbReference>
<dbReference type="InterPro" id="IPR001732">
    <property type="entry name" value="UDP-Glc/GDP-Man_DH_N"/>
</dbReference>
<dbReference type="EMBL" id="AP017470">
    <property type="protein sequence ID" value="BBB32129.1"/>
    <property type="molecule type" value="Genomic_DNA"/>
</dbReference>
<keyword evidence="4" id="KW-0472">Membrane</keyword>
<evidence type="ECO:0000256" key="1">
    <source>
        <dbReference type="ARBA" id="ARBA00023002"/>
    </source>
</evidence>
<dbReference type="SUPFAM" id="SSF52413">
    <property type="entry name" value="UDP-glucose/GDP-mannose dehydrogenase C-terminal domain"/>
    <property type="match status" value="1"/>
</dbReference>
<dbReference type="RefSeq" id="WP_201328470.1">
    <property type="nucleotide sequence ID" value="NZ_AP017470.1"/>
</dbReference>
<dbReference type="InterPro" id="IPR014027">
    <property type="entry name" value="UDP-Glc/GDP-Man_DH_C"/>
</dbReference>
<dbReference type="Pfam" id="PF03721">
    <property type="entry name" value="UDPG_MGDP_dh_N"/>
    <property type="match status" value="1"/>
</dbReference>
<accession>A0A7R6SXT1</accession>
<proteinExistence type="inferred from homology"/>
<dbReference type="KEGG" id="thyd:TTHT_0543"/>
<dbReference type="SUPFAM" id="SSF48179">
    <property type="entry name" value="6-phosphogluconate dehydrogenase C-terminal domain-like"/>
    <property type="match status" value="1"/>
</dbReference>
<keyword evidence="7" id="KW-1185">Reference proteome</keyword>
<dbReference type="InterPro" id="IPR028359">
    <property type="entry name" value="UDP_ManNAc/GlcNAc_DH"/>
</dbReference>
<dbReference type="InterPro" id="IPR008927">
    <property type="entry name" value="6-PGluconate_DH-like_C_sf"/>
</dbReference>
<dbReference type="SUPFAM" id="SSF51735">
    <property type="entry name" value="NAD(P)-binding Rossmann-fold domains"/>
    <property type="match status" value="1"/>
</dbReference>
<dbReference type="InterPro" id="IPR036220">
    <property type="entry name" value="UDP-Glc/GDP-Man_DH_C_sf"/>
</dbReference>
<dbReference type="InterPro" id="IPR036291">
    <property type="entry name" value="NAD(P)-bd_dom_sf"/>
</dbReference>
<keyword evidence="1 6" id="KW-0560">Oxidoreductase</keyword>
<dbReference type="Proteomes" id="UP000595564">
    <property type="component" value="Chromosome"/>
</dbReference>
<gene>
    <name evidence="6" type="primary">wbpA</name>
    <name evidence="6" type="ORF">TTHT_0543</name>
</gene>
<name>A0A7R6SXT1_9BACT</name>
<dbReference type="EC" id="1.1.1.136" evidence="6"/>
<evidence type="ECO:0000256" key="4">
    <source>
        <dbReference type="SAM" id="Phobius"/>
    </source>
</evidence>
<dbReference type="PANTHER" id="PTHR43491">
    <property type="entry name" value="UDP-N-ACETYL-D-MANNOSAMINE DEHYDROGENASE"/>
    <property type="match status" value="1"/>
</dbReference>
<keyword evidence="4" id="KW-0812">Transmembrane</keyword>
<organism evidence="6 7">
    <name type="scientific">Thermotomaculum hydrothermale</name>
    <dbReference type="NCBI Taxonomy" id="981385"/>
    <lineage>
        <taxon>Bacteria</taxon>
        <taxon>Pseudomonadati</taxon>
        <taxon>Acidobacteriota</taxon>
        <taxon>Holophagae</taxon>
        <taxon>Thermotomaculales</taxon>
        <taxon>Thermotomaculaceae</taxon>
        <taxon>Thermotomaculum</taxon>
    </lineage>
</organism>
<evidence type="ECO:0000256" key="3">
    <source>
        <dbReference type="PIRNR" id="PIRNR000124"/>
    </source>
</evidence>